<protein>
    <recommendedName>
        <fullName evidence="2">MIF4G domain-containing protein</fullName>
    </recommendedName>
</protein>
<dbReference type="GO" id="GO:0005634">
    <property type="term" value="C:nucleus"/>
    <property type="evidence" value="ECO:0007669"/>
    <property type="project" value="TreeGrafter"/>
</dbReference>
<dbReference type="PANTHER" id="PTHR12412">
    <property type="entry name" value="CAP BINDING PROTEIN"/>
    <property type="match status" value="1"/>
</dbReference>
<evidence type="ECO:0000313" key="3">
    <source>
        <dbReference type="EMBL" id="KNC80749.1"/>
    </source>
</evidence>
<name>A0A0L0FVT3_9EUKA</name>
<proteinExistence type="predicted"/>
<feature type="compositionally biased region" description="Gly residues" evidence="1">
    <location>
        <begin position="37"/>
        <end position="47"/>
    </location>
</feature>
<accession>A0A0L0FVT3</accession>
<evidence type="ECO:0000259" key="2">
    <source>
        <dbReference type="SMART" id="SM00543"/>
    </source>
</evidence>
<organism evidence="3 4">
    <name type="scientific">Sphaeroforma arctica JP610</name>
    <dbReference type="NCBI Taxonomy" id="667725"/>
    <lineage>
        <taxon>Eukaryota</taxon>
        <taxon>Ichthyosporea</taxon>
        <taxon>Ichthyophonida</taxon>
        <taxon>Sphaeroforma</taxon>
    </lineage>
</organism>
<dbReference type="SMART" id="SM00543">
    <property type="entry name" value="MIF4G"/>
    <property type="match status" value="1"/>
</dbReference>
<sequence length="503" mass="57199">MSSRGGGNYGNRGGPYGGGGGGGSYRGDYQPRRGGRGRGNWRGGNRGRGANMQPVSRPQHNTTEDRLDSLIIRIGEKSNQSLQNNLLVLSEVLNRELETHRHKILATMGACIHELPHKTTIYTTLVGLINAKNFDFGQCFVEYIVHVLFKSFLEDNEFVKIRVTVRFVADLVNCNVVSSDSVIDMYHEFLKVADETDIPQERSDLYLECVMASLPWVGLELSQSRSKELDEIMRRLDTYMAHRNTSYTQCMNVWRDDAHNTSPAQVESMEALWTQVKTLENKRWDDQAIYRPYLSFDHELTEATPHTIPSISIPVHMHGTSIYPLRSVVFRLWEESDIPRDLPQLQKNDDIERYVIDQQVRELIITFNGSRKDCVKNMIAIPYGDRFPLEYIVVEVIFAELFRLPTPDFRACTQCVGENVYKVIRLLSKYEDASTGLGEMAAKLVDAFRERQSSDQIAKMLDEQVTPELLRSEGTSAIGFDAESSEEEQLVCTSATCVWAWMA</sequence>
<dbReference type="GO" id="GO:0000184">
    <property type="term" value="P:nuclear-transcribed mRNA catabolic process, nonsense-mediated decay"/>
    <property type="evidence" value="ECO:0007669"/>
    <property type="project" value="TreeGrafter"/>
</dbReference>
<dbReference type="GO" id="GO:0000339">
    <property type="term" value="F:RNA cap binding"/>
    <property type="evidence" value="ECO:0007669"/>
    <property type="project" value="InterPro"/>
</dbReference>
<dbReference type="InterPro" id="IPR003890">
    <property type="entry name" value="MIF4G-like_typ-3"/>
</dbReference>
<dbReference type="AlphaFoldDB" id="A0A0L0FVT3"/>
<dbReference type="Proteomes" id="UP000054560">
    <property type="component" value="Unassembled WGS sequence"/>
</dbReference>
<evidence type="ECO:0000256" key="1">
    <source>
        <dbReference type="SAM" id="MobiDB-lite"/>
    </source>
</evidence>
<dbReference type="GO" id="GO:0005846">
    <property type="term" value="C:nuclear cap binding complex"/>
    <property type="evidence" value="ECO:0007669"/>
    <property type="project" value="InterPro"/>
</dbReference>
<dbReference type="OrthoDB" id="10252707at2759"/>
<feature type="region of interest" description="Disordered" evidence="1">
    <location>
        <begin position="1"/>
        <end position="63"/>
    </location>
</feature>
<dbReference type="InterPro" id="IPR027159">
    <property type="entry name" value="CBP80"/>
</dbReference>
<gene>
    <name evidence="3" type="ORF">SARC_06906</name>
</gene>
<dbReference type="RefSeq" id="XP_014154651.1">
    <property type="nucleotide sequence ID" value="XM_014299176.1"/>
</dbReference>
<dbReference type="SUPFAM" id="SSF48371">
    <property type="entry name" value="ARM repeat"/>
    <property type="match status" value="2"/>
</dbReference>
<dbReference type="InterPro" id="IPR016024">
    <property type="entry name" value="ARM-type_fold"/>
</dbReference>
<dbReference type="GeneID" id="25907410"/>
<feature type="compositionally biased region" description="Gly residues" evidence="1">
    <location>
        <begin position="1"/>
        <end position="25"/>
    </location>
</feature>
<dbReference type="PANTHER" id="PTHR12412:SF2">
    <property type="entry name" value="NUCLEAR CAP-BINDING PROTEIN SUBUNIT 1"/>
    <property type="match status" value="1"/>
</dbReference>
<dbReference type="EMBL" id="KQ242113">
    <property type="protein sequence ID" value="KNC80749.1"/>
    <property type="molecule type" value="Genomic_DNA"/>
</dbReference>
<reference evidence="3 4" key="1">
    <citation type="submission" date="2011-02" db="EMBL/GenBank/DDBJ databases">
        <title>The Genome Sequence of Sphaeroforma arctica JP610.</title>
        <authorList>
            <consortium name="The Broad Institute Genome Sequencing Platform"/>
            <person name="Russ C."/>
            <person name="Cuomo C."/>
            <person name="Young S.K."/>
            <person name="Zeng Q."/>
            <person name="Gargeya S."/>
            <person name="Alvarado L."/>
            <person name="Berlin A."/>
            <person name="Chapman S.B."/>
            <person name="Chen Z."/>
            <person name="Freedman E."/>
            <person name="Gellesch M."/>
            <person name="Goldberg J."/>
            <person name="Griggs A."/>
            <person name="Gujja S."/>
            <person name="Heilman E."/>
            <person name="Heiman D."/>
            <person name="Howarth C."/>
            <person name="Mehta T."/>
            <person name="Neiman D."/>
            <person name="Pearson M."/>
            <person name="Roberts A."/>
            <person name="Saif S."/>
            <person name="Shea T."/>
            <person name="Shenoy N."/>
            <person name="Sisk P."/>
            <person name="Stolte C."/>
            <person name="Sykes S."/>
            <person name="White J."/>
            <person name="Yandava C."/>
            <person name="Burger G."/>
            <person name="Gray M.W."/>
            <person name="Holland P.W.H."/>
            <person name="King N."/>
            <person name="Lang F.B.F."/>
            <person name="Roger A.J."/>
            <person name="Ruiz-Trillo I."/>
            <person name="Haas B."/>
            <person name="Nusbaum C."/>
            <person name="Birren B."/>
        </authorList>
    </citation>
    <scope>NUCLEOTIDE SEQUENCE [LARGE SCALE GENOMIC DNA]</scope>
    <source>
        <strain evidence="3 4">JP610</strain>
    </source>
</reference>
<dbReference type="Gene3D" id="1.25.40.180">
    <property type="match status" value="2"/>
</dbReference>
<keyword evidence="4" id="KW-1185">Reference proteome</keyword>
<dbReference type="GO" id="GO:0006406">
    <property type="term" value="P:mRNA export from nucleus"/>
    <property type="evidence" value="ECO:0007669"/>
    <property type="project" value="InterPro"/>
</dbReference>
<feature type="domain" description="MIF4G" evidence="2">
    <location>
        <begin position="64"/>
        <end position="280"/>
    </location>
</feature>
<dbReference type="GO" id="GO:0003729">
    <property type="term" value="F:mRNA binding"/>
    <property type="evidence" value="ECO:0007669"/>
    <property type="project" value="TreeGrafter"/>
</dbReference>
<dbReference type="eggNOG" id="KOG1104">
    <property type="taxonomic scope" value="Eukaryota"/>
</dbReference>
<dbReference type="Pfam" id="PF02854">
    <property type="entry name" value="MIF4G"/>
    <property type="match status" value="1"/>
</dbReference>
<dbReference type="STRING" id="667725.A0A0L0FVT3"/>
<evidence type="ECO:0000313" key="4">
    <source>
        <dbReference type="Proteomes" id="UP000054560"/>
    </source>
</evidence>